<comment type="caution">
    <text evidence="1">The sequence shown here is derived from an EMBL/GenBank/DDBJ whole genome shotgun (WGS) entry which is preliminary data.</text>
</comment>
<protein>
    <submittedName>
        <fullName evidence="1">Uncharacterized protein</fullName>
    </submittedName>
</protein>
<dbReference type="AlphaFoldDB" id="A0A8J3L2R4"/>
<sequence length="165" mass="18496">MSHTSFLGIPVEGEITAGDRVPQRPLSELRPILTAVLDDEAIVEFGWQQYTPYFNDGEACVFSAESFWARTTEDDADDDWRDLAVGEYADRHPTLGGRCLSDRGSYPRTELPYEGDDEQRYERVRALADAVRGGGFGDVLLEAFGDHATVTVRRSGITVEFYDHE</sequence>
<dbReference type="Proteomes" id="UP000630887">
    <property type="component" value="Unassembled WGS sequence"/>
</dbReference>
<evidence type="ECO:0000313" key="2">
    <source>
        <dbReference type="Proteomes" id="UP000630887"/>
    </source>
</evidence>
<organism evidence="1 2">
    <name type="scientific">Catellatospora coxensis</name>
    <dbReference type="NCBI Taxonomy" id="310354"/>
    <lineage>
        <taxon>Bacteria</taxon>
        <taxon>Bacillati</taxon>
        <taxon>Actinomycetota</taxon>
        <taxon>Actinomycetes</taxon>
        <taxon>Micromonosporales</taxon>
        <taxon>Micromonosporaceae</taxon>
        <taxon>Catellatospora</taxon>
    </lineage>
</organism>
<evidence type="ECO:0000313" key="1">
    <source>
        <dbReference type="EMBL" id="GIG10957.1"/>
    </source>
</evidence>
<name>A0A8J3L2R4_9ACTN</name>
<accession>A0A8J3L2R4</accession>
<proteinExistence type="predicted"/>
<gene>
    <name evidence="1" type="ORF">Cco03nite_76570</name>
</gene>
<dbReference type="EMBL" id="BONI01000107">
    <property type="protein sequence ID" value="GIG10957.1"/>
    <property type="molecule type" value="Genomic_DNA"/>
</dbReference>
<dbReference type="RefSeq" id="WP_203698916.1">
    <property type="nucleotide sequence ID" value="NZ_BAAALC010000004.1"/>
</dbReference>
<keyword evidence="2" id="KW-1185">Reference proteome</keyword>
<reference evidence="1 2" key="1">
    <citation type="submission" date="2021-01" db="EMBL/GenBank/DDBJ databases">
        <title>Whole genome shotgun sequence of Catellatospora coxensis NBRC 107359.</title>
        <authorList>
            <person name="Komaki H."/>
            <person name="Tamura T."/>
        </authorList>
    </citation>
    <scope>NUCLEOTIDE SEQUENCE [LARGE SCALE GENOMIC DNA]</scope>
    <source>
        <strain evidence="1 2">NBRC 107359</strain>
    </source>
</reference>